<feature type="transmembrane region" description="Helical" evidence="1">
    <location>
        <begin position="392"/>
        <end position="410"/>
    </location>
</feature>
<keyword evidence="1" id="KW-0812">Transmembrane</keyword>
<proteinExistence type="predicted"/>
<protein>
    <submittedName>
        <fullName evidence="2">Uncharacterized protein</fullName>
    </submittedName>
</protein>
<organism evidence="2 3">
    <name type="scientific">Streptomyces turgidiscabies (strain Car8)</name>
    <dbReference type="NCBI Taxonomy" id="698760"/>
    <lineage>
        <taxon>Bacteria</taxon>
        <taxon>Bacillati</taxon>
        <taxon>Actinomycetota</taxon>
        <taxon>Actinomycetes</taxon>
        <taxon>Kitasatosporales</taxon>
        <taxon>Streptomycetaceae</taxon>
        <taxon>Streptomyces</taxon>
    </lineage>
</organism>
<dbReference type="RefSeq" id="WP_006380708.1">
    <property type="nucleotide sequence ID" value="NZ_AEJB01000465.1"/>
</dbReference>
<name>L7F0X2_STRT8</name>
<feature type="transmembrane region" description="Helical" evidence="1">
    <location>
        <begin position="416"/>
        <end position="436"/>
    </location>
</feature>
<evidence type="ECO:0000313" key="2">
    <source>
        <dbReference type="EMBL" id="ELP64235.1"/>
    </source>
</evidence>
<dbReference type="STRING" id="85558.T45_07308"/>
<keyword evidence="1" id="KW-1133">Transmembrane helix</keyword>
<dbReference type="EMBL" id="AEJB01000465">
    <property type="protein sequence ID" value="ELP64235.1"/>
    <property type="molecule type" value="Genomic_DNA"/>
</dbReference>
<dbReference type="AlphaFoldDB" id="L7F0X2"/>
<evidence type="ECO:0000256" key="1">
    <source>
        <dbReference type="SAM" id="Phobius"/>
    </source>
</evidence>
<comment type="caution">
    <text evidence="2">The sequence shown here is derived from an EMBL/GenBank/DDBJ whole genome shotgun (WGS) entry which is preliminary data.</text>
</comment>
<evidence type="ECO:0000313" key="3">
    <source>
        <dbReference type="Proteomes" id="UP000010931"/>
    </source>
</evidence>
<dbReference type="Proteomes" id="UP000010931">
    <property type="component" value="Unassembled WGS sequence"/>
</dbReference>
<keyword evidence="3" id="KW-1185">Reference proteome</keyword>
<feature type="transmembrane region" description="Helical" evidence="1">
    <location>
        <begin position="172"/>
        <end position="191"/>
    </location>
</feature>
<keyword evidence="1" id="KW-0472">Membrane</keyword>
<reference evidence="2 3" key="1">
    <citation type="journal article" date="2011" name="Plasmid">
        <title>Streptomyces turgidiscabies Car8 contains a modular pathogenicity island that shares virulence genes with other actinobacterial plant pathogens.</title>
        <authorList>
            <person name="Huguet-Tapia J.C."/>
            <person name="Badger J.H."/>
            <person name="Loria R."/>
            <person name="Pettis G.S."/>
        </authorList>
    </citation>
    <scope>NUCLEOTIDE SEQUENCE [LARGE SCALE GENOMIC DNA]</scope>
    <source>
        <strain evidence="2 3">Car8</strain>
    </source>
</reference>
<dbReference type="GeneID" id="97403046"/>
<gene>
    <name evidence="2" type="ORF">STRTUCAR8_04621</name>
</gene>
<sequence length="454" mass="50235">MAEQSKGEKMLQEPMLRPAGMRFPALDVVRSARVFADGKTLVVRDRRGGEKRYPVGGEGIRGAVFFPPADIWETTMKHPAARWGVLVFVDADGRYVLQIPLAHWLPEAGVVGTAQLRPMECLSRTGLKQLIDELRVPMTESETPWGREVFASPGGGRYDWAGSTGQLLWHNWVRGIGIFGWFIALVFSFSTGGKHGWGFLVAAIALFLVPGSDVFVCVLAWWRTRGDGRLAHASVITPSPEPGAGATRRFRETATVRILHSDVVLTNTVGDERWYARGGTHGIARLVRLTHPKTRAYLGVELRDGDGKVRGLLPWRWWFAGSAGEQRWAEFVEALPLPVSEEIFRHANNTRHAENPDSWWEKHELGRDAERMAPMYGKVVRRATSWNAVKGANEKIVIPIFGALLLAGLFSEDGLARVVGIFSALTIAAVLGPVLLDQVTSRFSYDRPDAGEPS</sequence>
<accession>L7F0X2</accession>
<feature type="transmembrane region" description="Helical" evidence="1">
    <location>
        <begin position="197"/>
        <end position="222"/>
    </location>
</feature>
<dbReference type="PATRIC" id="fig|698760.3.peg.6886"/>